<dbReference type="AlphaFoldDB" id="A0A183AXK4"/>
<evidence type="ECO:0000313" key="2">
    <source>
        <dbReference type="Proteomes" id="UP000272942"/>
    </source>
</evidence>
<sequence>MPHQSLSELLDTNRAARQAKPGHSCLWHSNQSLEQQLRHAVYLIRDVTVRTNTDCCMVYVDPCKLINRAVLFKSERSKCQRHEWAQIPGTFNPYTNTCIRVCVSMFCLLYRPLVDN</sequence>
<gene>
    <name evidence="1" type="ORF">ECPE_LOCUS11689</name>
</gene>
<keyword evidence="2" id="KW-1185">Reference proteome</keyword>
<evidence type="ECO:0000313" key="1">
    <source>
        <dbReference type="EMBL" id="VDP88826.1"/>
    </source>
</evidence>
<reference evidence="3" key="1">
    <citation type="submission" date="2016-06" db="UniProtKB">
        <authorList>
            <consortium name="WormBaseParasite"/>
        </authorList>
    </citation>
    <scope>IDENTIFICATION</scope>
</reference>
<dbReference type="WBParaSite" id="ECPE_0001172401-mRNA-1">
    <property type="protein sequence ID" value="ECPE_0001172401-mRNA-1"/>
    <property type="gene ID" value="ECPE_0001172401"/>
</dbReference>
<dbReference type="EMBL" id="UZAN01051312">
    <property type="protein sequence ID" value="VDP88826.1"/>
    <property type="molecule type" value="Genomic_DNA"/>
</dbReference>
<protein>
    <submittedName>
        <fullName evidence="1 3">Uncharacterized protein</fullName>
    </submittedName>
</protein>
<evidence type="ECO:0000313" key="3">
    <source>
        <dbReference type="WBParaSite" id="ECPE_0001172401-mRNA-1"/>
    </source>
</evidence>
<proteinExistence type="predicted"/>
<dbReference type="Proteomes" id="UP000272942">
    <property type="component" value="Unassembled WGS sequence"/>
</dbReference>
<organism evidence="3">
    <name type="scientific">Echinostoma caproni</name>
    <dbReference type="NCBI Taxonomy" id="27848"/>
    <lineage>
        <taxon>Eukaryota</taxon>
        <taxon>Metazoa</taxon>
        <taxon>Spiralia</taxon>
        <taxon>Lophotrochozoa</taxon>
        <taxon>Platyhelminthes</taxon>
        <taxon>Trematoda</taxon>
        <taxon>Digenea</taxon>
        <taxon>Plagiorchiida</taxon>
        <taxon>Echinostomata</taxon>
        <taxon>Echinostomatoidea</taxon>
        <taxon>Echinostomatidae</taxon>
        <taxon>Echinostoma</taxon>
    </lineage>
</organism>
<reference evidence="1 2" key="2">
    <citation type="submission" date="2018-11" db="EMBL/GenBank/DDBJ databases">
        <authorList>
            <consortium name="Pathogen Informatics"/>
        </authorList>
    </citation>
    <scope>NUCLEOTIDE SEQUENCE [LARGE SCALE GENOMIC DNA]</scope>
    <source>
        <strain evidence="1 2">Egypt</strain>
    </source>
</reference>
<name>A0A183AXK4_9TREM</name>
<accession>A0A183AXK4</accession>